<dbReference type="RefSeq" id="WP_073401696.1">
    <property type="nucleotide sequence ID" value="NZ_FQTV01000009.1"/>
</dbReference>
<dbReference type="OrthoDB" id="9810372at2"/>
<dbReference type="PANTHER" id="PTHR18964">
    <property type="entry name" value="ROK (REPRESSOR, ORF, KINASE) FAMILY"/>
    <property type="match status" value="1"/>
</dbReference>
<keyword evidence="2" id="KW-0808">Transferase</keyword>
<dbReference type="AlphaFoldDB" id="A0A1M5C3N7"/>
<proteinExistence type="inferred from homology"/>
<dbReference type="Pfam" id="PF00480">
    <property type="entry name" value="ROK"/>
    <property type="match status" value="1"/>
</dbReference>
<keyword evidence="3" id="KW-1185">Reference proteome</keyword>
<comment type="similarity">
    <text evidence="1">Belongs to the ROK (NagC/XylR) family.</text>
</comment>
<dbReference type="Gene3D" id="3.30.420.40">
    <property type="match status" value="2"/>
</dbReference>
<dbReference type="SUPFAM" id="SSF53067">
    <property type="entry name" value="Actin-like ATPase domain"/>
    <property type="match status" value="2"/>
</dbReference>
<dbReference type="SUPFAM" id="SSF46785">
    <property type="entry name" value="Winged helix' DNA-binding domain"/>
    <property type="match status" value="1"/>
</dbReference>
<dbReference type="InterPro" id="IPR036388">
    <property type="entry name" value="WH-like_DNA-bd_sf"/>
</dbReference>
<accession>A0A1M5C3N7</accession>
<keyword evidence="2" id="KW-0418">Kinase</keyword>
<dbReference type="Proteomes" id="UP000184509">
    <property type="component" value="Unassembled WGS sequence"/>
</dbReference>
<dbReference type="STRING" id="1297750.SAMN05444405_10984"/>
<sequence>MTLSKLFNSQEGMALSALKMARLKKNVIQQLMLEGGTTIADICKETEFSVPTVTKVIVELIEEGIAFEKGKIDTAGGRRPSVYCINPNSAFFLGVDVRRDCVSIGLQNFKNEFLELKTRIDFVFKNTHESLDSLCNLINKFIDDSGLDKSKILGACVVLCGRINSAKGYSDSYFSFEKEPLSNLIEHKIGIKTIIENDSRAMGYGEYCCGAGAGSSEKDVIFISLNWGFGISMICNGVLYYGMSGFSGEFGHSPVLDNQILCQCGKKGCLETEISGQALVRRFKEKLADGSTSVVTSRKKPFDINMYDIIDAATKDEDLLAIEVIEEVGEKLGHYMSLLLNIFNPELVILGGELSACGSYLTLPLETALHKYSLNLVLQDMKLKTGELGDTAGVVGGCYILRDRLFGIIE</sequence>
<name>A0A1M5C3N7_9BACE</name>
<dbReference type="GO" id="GO:0016301">
    <property type="term" value="F:kinase activity"/>
    <property type="evidence" value="ECO:0007669"/>
    <property type="project" value="UniProtKB-KW"/>
</dbReference>
<evidence type="ECO:0000313" key="3">
    <source>
        <dbReference type="Proteomes" id="UP000184509"/>
    </source>
</evidence>
<reference evidence="2 3" key="1">
    <citation type="submission" date="2016-11" db="EMBL/GenBank/DDBJ databases">
        <authorList>
            <person name="Jaros S."/>
            <person name="Januszkiewicz K."/>
            <person name="Wedrychowicz H."/>
        </authorList>
    </citation>
    <scope>NUCLEOTIDE SEQUENCE [LARGE SCALE GENOMIC DNA]</scope>
    <source>
        <strain evidence="2 3">DSM 26991</strain>
    </source>
</reference>
<dbReference type="EMBL" id="FQTV01000009">
    <property type="protein sequence ID" value="SHF49052.1"/>
    <property type="molecule type" value="Genomic_DNA"/>
</dbReference>
<gene>
    <name evidence="2" type="ORF">SAMN05444405_10984</name>
</gene>
<protein>
    <submittedName>
        <fullName evidence="2">Sugar kinase of the NBD/HSP70 family, may contain an N-terminal HTH domain</fullName>
    </submittedName>
</protein>
<dbReference type="InterPro" id="IPR043129">
    <property type="entry name" value="ATPase_NBD"/>
</dbReference>
<evidence type="ECO:0000313" key="2">
    <source>
        <dbReference type="EMBL" id="SHF49052.1"/>
    </source>
</evidence>
<dbReference type="InterPro" id="IPR000600">
    <property type="entry name" value="ROK"/>
</dbReference>
<dbReference type="InterPro" id="IPR036390">
    <property type="entry name" value="WH_DNA-bd_sf"/>
</dbReference>
<organism evidence="2 3">
    <name type="scientific">Bacteroides luti</name>
    <dbReference type="NCBI Taxonomy" id="1297750"/>
    <lineage>
        <taxon>Bacteria</taxon>
        <taxon>Pseudomonadati</taxon>
        <taxon>Bacteroidota</taxon>
        <taxon>Bacteroidia</taxon>
        <taxon>Bacteroidales</taxon>
        <taxon>Bacteroidaceae</taxon>
        <taxon>Bacteroides</taxon>
    </lineage>
</organism>
<dbReference type="PANTHER" id="PTHR18964:SF149">
    <property type="entry name" value="BIFUNCTIONAL UDP-N-ACETYLGLUCOSAMINE 2-EPIMERASE_N-ACETYLMANNOSAMINE KINASE"/>
    <property type="match status" value="1"/>
</dbReference>
<dbReference type="Gene3D" id="1.10.10.10">
    <property type="entry name" value="Winged helix-like DNA-binding domain superfamily/Winged helix DNA-binding domain"/>
    <property type="match status" value="1"/>
</dbReference>
<evidence type="ECO:0000256" key="1">
    <source>
        <dbReference type="ARBA" id="ARBA00006479"/>
    </source>
</evidence>